<evidence type="ECO:0000259" key="2">
    <source>
        <dbReference type="Pfam" id="PF13086"/>
    </source>
</evidence>
<dbReference type="SUPFAM" id="SSF52540">
    <property type="entry name" value="P-loop containing nucleoside triphosphate hydrolases"/>
    <property type="match status" value="1"/>
</dbReference>
<dbReference type="InterPro" id="IPR027417">
    <property type="entry name" value="P-loop_NTPase"/>
</dbReference>
<dbReference type="InterPro" id="IPR041679">
    <property type="entry name" value="DNA2/NAM7-like_C"/>
</dbReference>
<name>A0AA35T428_GEOBA</name>
<feature type="domain" description="DNA2/NAM7 helicase helicase" evidence="2">
    <location>
        <begin position="72"/>
        <end position="195"/>
    </location>
</feature>
<dbReference type="GO" id="GO:0004386">
    <property type="term" value="F:helicase activity"/>
    <property type="evidence" value="ECO:0007669"/>
    <property type="project" value="InterPro"/>
</dbReference>
<sequence>MDENDAEGYKKVKLLEPEAEPSSFPHASEEYSDDESDVDEDSQRKPPQRYRKSDADKVMRKNLFKNPMDDEDAREVEDIAELNIKDRWRLYNYWEEQRFKYLQSENRNLVRDYTEKCKMLASLRQLEDGDTLEKADVIGMTTSGAAKYQHILHRIKPKIVIVEEAAEVLEAHIVSALSAGTQHLILIGDHKQLRPKPNEHVLATKYNLSISLFERLVRKQMSQATLEIQHRMRPEIAQLVCPHVYEKLLNHESVQKYPDIRGISKNMFFVHHSEPESENPNLLSYQNEFEANYIVGLCAHLLRLGYSPSQVTILTPYVGQLLLLRDKMPKSEFCGVRVTAIDNFQGEENDIIVFSMVRSTNPNSNRTTIGFVKEDNRVCVSLSRAKHGFYAIGNFELIRHQSRLWESIISDVESRECYGNSLPLYCCNHPETKYSAQTGSDFEARAPNGGKSHAKMWSYSEDEMLI</sequence>
<evidence type="ECO:0000313" key="5">
    <source>
        <dbReference type="Proteomes" id="UP001174909"/>
    </source>
</evidence>
<dbReference type="EMBL" id="CASHTH010003185">
    <property type="protein sequence ID" value="CAI8041390.1"/>
    <property type="molecule type" value="Genomic_DNA"/>
</dbReference>
<keyword evidence="5" id="KW-1185">Reference proteome</keyword>
<evidence type="ECO:0000313" key="4">
    <source>
        <dbReference type="EMBL" id="CAI8041390.1"/>
    </source>
</evidence>
<dbReference type="InterPro" id="IPR047187">
    <property type="entry name" value="SF1_C_Upf1"/>
</dbReference>
<dbReference type="CDD" id="cd18808">
    <property type="entry name" value="SF1_C_Upf1"/>
    <property type="match status" value="1"/>
</dbReference>
<evidence type="ECO:0000256" key="1">
    <source>
        <dbReference type="SAM" id="MobiDB-lite"/>
    </source>
</evidence>
<dbReference type="FunFam" id="3.40.50.300:FF:001366">
    <property type="entry name" value="ATP binding protein, putative"/>
    <property type="match status" value="1"/>
</dbReference>
<gene>
    <name evidence="4" type="ORF">GBAR_LOCUS23018</name>
</gene>
<dbReference type="Gene3D" id="3.40.50.300">
    <property type="entry name" value="P-loop containing nucleotide triphosphate hydrolases"/>
    <property type="match status" value="2"/>
</dbReference>
<dbReference type="Pfam" id="PF13086">
    <property type="entry name" value="AAA_11"/>
    <property type="match status" value="1"/>
</dbReference>
<dbReference type="GO" id="GO:0031380">
    <property type="term" value="C:nuclear RNA-directed RNA polymerase complex"/>
    <property type="evidence" value="ECO:0007669"/>
    <property type="project" value="TreeGrafter"/>
</dbReference>
<dbReference type="GO" id="GO:0031048">
    <property type="term" value="P:regulatory ncRNA-mediated heterochromatin formation"/>
    <property type="evidence" value="ECO:0007669"/>
    <property type="project" value="TreeGrafter"/>
</dbReference>
<dbReference type="CDD" id="cd17936">
    <property type="entry name" value="EEXXEc_NFX1"/>
    <property type="match status" value="1"/>
</dbReference>
<proteinExistence type="predicted"/>
<feature type="compositionally biased region" description="Acidic residues" evidence="1">
    <location>
        <begin position="30"/>
        <end position="40"/>
    </location>
</feature>
<dbReference type="Pfam" id="PF13087">
    <property type="entry name" value="AAA_12"/>
    <property type="match status" value="1"/>
</dbReference>
<comment type="caution">
    <text evidence="4">The sequence shown here is derived from an EMBL/GenBank/DDBJ whole genome shotgun (WGS) entry which is preliminary data.</text>
</comment>
<dbReference type="InterPro" id="IPR045055">
    <property type="entry name" value="DNA2/NAM7-like"/>
</dbReference>
<feature type="compositionally biased region" description="Basic and acidic residues" evidence="1">
    <location>
        <begin position="7"/>
        <end position="16"/>
    </location>
</feature>
<reference evidence="4" key="1">
    <citation type="submission" date="2023-03" db="EMBL/GenBank/DDBJ databases">
        <authorList>
            <person name="Steffen K."/>
            <person name="Cardenas P."/>
        </authorList>
    </citation>
    <scope>NUCLEOTIDE SEQUENCE</scope>
</reference>
<dbReference type="AlphaFoldDB" id="A0AA35T428"/>
<evidence type="ECO:0000259" key="3">
    <source>
        <dbReference type="Pfam" id="PF13087"/>
    </source>
</evidence>
<dbReference type="Proteomes" id="UP001174909">
    <property type="component" value="Unassembled WGS sequence"/>
</dbReference>
<accession>A0AA35T428</accession>
<feature type="region of interest" description="Disordered" evidence="1">
    <location>
        <begin position="1"/>
        <end position="58"/>
    </location>
</feature>
<dbReference type="PANTHER" id="PTHR10887:SF341">
    <property type="entry name" value="NFX1-TYPE ZINC FINGER-CONTAINING PROTEIN 1"/>
    <property type="match status" value="1"/>
</dbReference>
<organism evidence="4 5">
    <name type="scientific">Geodia barretti</name>
    <name type="common">Barrett's horny sponge</name>
    <dbReference type="NCBI Taxonomy" id="519541"/>
    <lineage>
        <taxon>Eukaryota</taxon>
        <taxon>Metazoa</taxon>
        <taxon>Porifera</taxon>
        <taxon>Demospongiae</taxon>
        <taxon>Heteroscleromorpha</taxon>
        <taxon>Tetractinellida</taxon>
        <taxon>Astrophorina</taxon>
        <taxon>Geodiidae</taxon>
        <taxon>Geodia</taxon>
    </lineage>
</organism>
<protein>
    <submittedName>
        <fullName evidence="4">NFX1-type zinc finger-containing protein 1</fullName>
    </submittedName>
</protein>
<dbReference type="InterPro" id="IPR041677">
    <property type="entry name" value="DNA2/NAM7_AAA_11"/>
</dbReference>
<feature type="domain" description="DNA2/NAM7 helicase-like C-terminal" evidence="3">
    <location>
        <begin position="208"/>
        <end position="394"/>
    </location>
</feature>
<dbReference type="PANTHER" id="PTHR10887">
    <property type="entry name" value="DNA2/NAM7 HELICASE FAMILY"/>
    <property type="match status" value="1"/>
</dbReference>